<dbReference type="InterPro" id="IPR029058">
    <property type="entry name" value="AB_hydrolase_fold"/>
</dbReference>
<dbReference type="Pfam" id="PF01083">
    <property type="entry name" value="Cutinase"/>
    <property type="match status" value="1"/>
</dbReference>
<dbReference type="GO" id="GO:0052689">
    <property type="term" value="F:carboxylic ester hydrolase activity"/>
    <property type="evidence" value="ECO:0007669"/>
    <property type="project" value="UniProtKB-ARBA"/>
</dbReference>
<evidence type="ECO:0000256" key="4">
    <source>
        <dbReference type="SAM" id="SignalP"/>
    </source>
</evidence>
<keyword evidence="1" id="KW-0378">Hydrolase</keyword>
<feature type="signal peptide" evidence="4">
    <location>
        <begin position="1"/>
        <end position="16"/>
    </location>
</feature>
<dbReference type="SUPFAM" id="SSF53474">
    <property type="entry name" value="alpha/beta-Hydrolases"/>
    <property type="match status" value="1"/>
</dbReference>
<evidence type="ECO:0000313" key="6">
    <source>
        <dbReference type="Proteomes" id="UP001278766"/>
    </source>
</evidence>
<feature type="compositionally biased region" description="Low complexity" evidence="3">
    <location>
        <begin position="236"/>
        <end position="252"/>
    </location>
</feature>
<reference evidence="5" key="1">
    <citation type="journal article" date="2023" name="Mol. Phylogenet. Evol.">
        <title>Genome-scale phylogeny and comparative genomics of the fungal order Sordariales.</title>
        <authorList>
            <person name="Hensen N."/>
            <person name="Bonometti L."/>
            <person name="Westerberg I."/>
            <person name="Brannstrom I.O."/>
            <person name="Guillou S."/>
            <person name="Cros-Aarteil S."/>
            <person name="Calhoun S."/>
            <person name="Haridas S."/>
            <person name="Kuo A."/>
            <person name="Mondo S."/>
            <person name="Pangilinan J."/>
            <person name="Riley R."/>
            <person name="LaButti K."/>
            <person name="Andreopoulos B."/>
            <person name="Lipzen A."/>
            <person name="Chen C."/>
            <person name="Yan M."/>
            <person name="Daum C."/>
            <person name="Ng V."/>
            <person name="Clum A."/>
            <person name="Steindorff A."/>
            <person name="Ohm R.A."/>
            <person name="Martin F."/>
            <person name="Silar P."/>
            <person name="Natvig D.O."/>
            <person name="Lalanne C."/>
            <person name="Gautier V."/>
            <person name="Ament-Velasquez S.L."/>
            <person name="Kruys A."/>
            <person name="Hutchinson M.I."/>
            <person name="Powell A.J."/>
            <person name="Barry K."/>
            <person name="Miller A.N."/>
            <person name="Grigoriev I.V."/>
            <person name="Debuchy R."/>
            <person name="Gladieux P."/>
            <person name="Hiltunen Thoren M."/>
            <person name="Johannesson H."/>
        </authorList>
    </citation>
    <scope>NUCLEOTIDE SEQUENCE</scope>
    <source>
        <strain evidence="5">CBS 168.71</strain>
    </source>
</reference>
<evidence type="ECO:0000256" key="3">
    <source>
        <dbReference type="SAM" id="MobiDB-lite"/>
    </source>
</evidence>
<dbReference type="InterPro" id="IPR000675">
    <property type="entry name" value="Cutinase/axe"/>
</dbReference>
<keyword evidence="6" id="KW-1185">Reference proteome</keyword>
<comment type="caution">
    <text evidence="5">The sequence shown here is derived from an EMBL/GenBank/DDBJ whole genome shotgun (WGS) entry which is preliminary data.</text>
</comment>
<reference evidence="5" key="2">
    <citation type="submission" date="2023-06" db="EMBL/GenBank/DDBJ databases">
        <authorList>
            <consortium name="Lawrence Berkeley National Laboratory"/>
            <person name="Haridas S."/>
            <person name="Hensen N."/>
            <person name="Bonometti L."/>
            <person name="Westerberg I."/>
            <person name="Brannstrom I.O."/>
            <person name="Guillou S."/>
            <person name="Cros-Aarteil S."/>
            <person name="Calhoun S."/>
            <person name="Kuo A."/>
            <person name="Mondo S."/>
            <person name="Pangilinan J."/>
            <person name="Riley R."/>
            <person name="Labutti K."/>
            <person name="Andreopoulos B."/>
            <person name="Lipzen A."/>
            <person name="Chen C."/>
            <person name="Yanf M."/>
            <person name="Daum C."/>
            <person name="Ng V."/>
            <person name="Clum A."/>
            <person name="Steindorff A."/>
            <person name="Ohm R."/>
            <person name="Martin F."/>
            <person name="Silar P."/>
            <person name="Natvig D."/>
            <person name="Lalanne C."/>
            <person name="Gautier V."/>
            <person name="Ament-Velasquez S.L."/>
            <person name="Kruys A."/>
            <person name="Hutchinson M.I."/>
            <person name="Powell A.J."/>
            <person name="Barry K."/>
            <person name="Miller A.N."/>
            <person name="Grigoriev I.V."/>
            <person name="Debuchy R."/>
            <person name="Gladieux P."/>
            <person name="Thoren M.H."/>
            <person name="Johannesson H."/>
        </authorList>
    </citation>
    <scope>NUCLEOTIDE SEQUENCE</scope>
    <source>
        <strain evidence="5">CBS 168.71</strain>
    </source>
</reference>
<name>A0AAE0H6F9_9PEZI</name>
<proteinExistence type="predicted"/>
<evidence type="ECO:0000313" key="5">
    <source>
        <dbReference type="EMBL" id="KAK3290818.1"/>
    </source>
</evidence>
<dbReference type="PANTHER" id="PTHR33630:SF9">
    <property type="entry name" value="CUTINASE 4"/>
    <property type="match status" value="1"/>
</dbReference>
<dbReference type="Gene3D" id="3.40.50.1820">
    <property type="entry name" value="alpha/beta hydrolase"/>
    <property type="match status" value="1"/>
</dbReference>
<feature type="chain" id="PRO_5042244536" evidence="4">
    <location>
        <begin position="17"/>
        <end position="263"/>
    </location>
</feature>
<keyword evidence="4" id="KW-0732">Signal</keyword>
<dbReference type="PANTHER" id="PTHR33630">
    <property type="entry name" value="CUTINASE RV1984C-RELATED-RELATED"/>
    <property type="match status" value="1"/>
</dbReference>
<gene>
    <name evidence="5" type="ORF">B0H64DRAFT_48199</name>
</gene>
<dbReference type="AlphaFoldDB" id="A0AAE0H6F9"/>
<dbReference type="SMART" id="SM01110">
    <property type="entry name" value="Cutinase"/>
    <property type="match status" value="1"/>
</dbReference>
<keyword evidence="2" id="KW-1015">Disulfide bond</keyword>
<protein>
    <submittedName>
        <fullName evidence="5">Cutinase-domain-containing protein</fullName>
    </submittedName>
</protein>
<evidence type="ECO:0000256" key="2">
    <source>
        <dbReference type="ARBA" id="ARBA00023157"/>
    </source>
</evidence>
<evidence type="ECO:0000256" key="1">
    <source>
        <dbReference type="ARBA" id="ARBA00022801"/>
    </source>
</evidence>
<dbReference type="EMBL" id="JAUEPN010000011">
    <property type="protein sequence ID" value="KAK3290818.1"/>
    <property type="molecule type" value="Genomic_DNA"/>
</dbReference>
<dbReference type="GeneID" id="87845252"/>
<accession>A0AAE0H6F9</accession>
<sequence>MSAFLAAALLASLVVASNHTIECAPGLQIFVARGTEERPGPGVSGAIAEAVLNEISGSAFQAIDYPASNKDPVYFDSVRNGIHVVRQSLIDYTEACPNGKIALLGYSQGAQITANALSGTVVAWSPYPETGKNLDSLDDDVTKNIVAVALFGDPSLAPKAKYRKGTANPDFEGVFHRHNSSGLDALGGRLVSYCDAGDVFCDAGSDPVIPAHLHYHETYGAEVVEFFVRQYEDPDSSAPSPSASATPSVSESGATRRAMPFRW</sequence>
<dbReference type="Proteomes" id="UP001278766">
    <property type="component" value="Unassembled WGS sequence"/>
</dbReference>
<dbReference type="RefSeq" id="XP_062654332.1">
    <property type="nucleotide sequence ID" value="XM_062808304.1"/>
</dbReference>
<organism evidence="5 6">
    <name type="scientific">Chaetomium fimeti</name>
    <dbReference type="NCBI Taxonomy" id="1854472"/>
    <lineage>
        <taxon>Eukaryota</taxon>
        <taxon>Fungi</taxon>
        <taxon>Dikarya</taxon>
        <taxon>Ascomycota</taxon>
        <taxon>Pezizomycotina</taxon>
        <taxon>Sordariomycetes</taxon>
        <taxon>Sordariomycetidae</taxon>
        <taxon>Sordariales</taxon>
        <taxon>Chaetomiaceae</taxon>
        <taxon>Chaetomium</taxon>
    </lineage>
</organism>
<feature type="region of interest" description="Disordered" evidence="3">
    <location>
        <begin position="235"/>
        <end position="263"/>
    </location>
</feature>